<evidence type="ECO:0000313" key="2">
    <source>
        <dbReference type="EMBL" id="MFD2464601.1"/>
    </source>
</evidence>
<proteinExistence type="predicted"/>
<feature type="region of interest" description="Disordered" evidence="1">
    <location>
        <begin position="158"/>
        <end position="189"/>
    </location>
</feature>
<reference evidence="3" key="1">
    <citation type="journal article" date="2019" name="Int. J. Syst. Evol. Microbiol.">
        <title>The Global Catalogue of Microorganisms (GCM) 10K type strain sequencing project: providing services to taxonomists for standard genome sequencing and annotation.</title>
        <authorList>
            <consortium name="The Broad Institute Genomics Platform"/>
            <consortium name="The Broad Institute Genome Sequencing Center for Infectious Disease"/>
            <person name="Wu L."/>
            <person name="Ma J."/>
        </authorList>
    </citation>
    <scope>NUCLEOTIDE SEQUENCE [LARGE SCALE GENOMIC DNA]</scope>
    <source>
        <strain evidence="3">CGMCC 4.7643</strain>
    </source>
</reference>
<evidence type="ECO:0000256" key="1">
    <source>
        <dbReference type="SAM" id="MobiDB-lite"/>
    </source>
</evidence>
<dbReference type="InterPro" id="IPR027417">
    <property type="entry name" value="P-loop_NTPase"/>
</dbReference>
<organism evidence="2 3">
    <name type="scientific">Amycolatopsis samaneae</name>
    <dbReference type="NCBI Taxonomy" id="664691"/>
    <lineage>
        <taxon>Bacteria</taxon>
        <taxon>Bacillati</taxon>
        <taxon>Actinomycetota</taxon>
        <taxon>Actinomycetes</taxon>
        <taxon>Pseudonocardiales</taxon>
        <taxon>Pseudonocardiaceae</taxon>
        <taxon>Amycolatopsis</taxon>
    </lineage>
</organism>
<accession>A0ABW5GUV7</accession>
<evidence type="ECO:0000313" key="3">
    <source>
        <dbReference type="Proteomes" id="UP001597419"/>
    </source>
</evidence>
<dbReference type="SUPFAM" id="SSF52540">
    <property type="entry name" value="P-loop containing nucleoside triphosphate hydrolases"/>
    <property type="match status" value="1"/>
</dbReference>
<dbReference type="Gene3D" id="3.40.50.300">
    <property type="entry name" value="P-loop containing nucleotide triphosphate hydrolases"/>
    <property type="match status" value="1"/>
</dbReference>
<dbReference type="RefSeq" id="WP_345385800.1">
    <property type="nucleotide sequence ID" value="NZ_BAABHG010000001.1"/>
</dbReference>
<dbReference type="Proteomes" id="UP001597419">
    <property type="component" value="Unassembled WGS sequence"/>
</dbReference>
<name>A0ABW5GUV7_9PSEU</name>
<keyword evidence="3" id="KW-1185">Reference proteome</keyword>
<comment type="caution">
    <text evidence="2">The sequence shown here is derived from an EMBL/GenBank/DDBJ whole genome shotgun (WGS) entry which is preliminary data.</text>
</comment>
<dbReference type="EMBL" id="JBHUKU010000026">
    <property type="protein sequence ID" value="MFD2464601.1"/>
    <property type="molecule type" value="Genomic_DNA"/>
</dbReference>
<gene>
    <name evidence="2" type="ORF">ACFSYJ_38705</name>
</gene>
<protein>
    <submittedName>
        <fullName evidence="2">AAA family ATPase</fullName>
    </submittedName>
</protein>
<sequence length="189" mass="21668">MTGRHRPRLVLLCGLPGSGKTTLARRLAVGMPAVRLCPDEWIADLGADLFDEPFRAGLERRLTEHAWDLLRLGRSMLLEFGFWSRAERDELRDAARAFGCGVELRYLAVPFEELVRRVEARAGVPSTAPLDRDLRRGEAVRGTPWVRWMHRRRPSLRWMHRRRPSAQPGRADPQKTPGPPEKARPPRRS</sequence>
<dbReference type="Pfam" id="PF13671">
    <property type="entry name" value="AAA_33"/>
    <property type="match status" value="1"/>
</dbReference>